<dbReference type="AlphaFoldDB" id="A0A2C5WX59"/>
<reference evidence="3 4" key="2">
    <citation type="journal article" date="2013" name="IMA Fungus">
        <title>IMA Genome-F 1: Ceratocystis fimbriata: Draft nuclear genome sequence for the plant pathogen, Ceratocystis fimbriata.</title>
        <authorList>
            <person name="Wilken P.M."/>
            <person name="Steenkamp E.T."/>
            <person name="Wingfield M.J."/>
            <person name="de Beer Z.W."/>
            <person name="Wingfield B.D."/>
        </authorList>
    </citation>
    <scope>NUCLEOTIDE SEQUENCE [LARGE SCALE GENOMIC DNA]</scope>
    <source>
        <strain evidence="3 4">CBS 114723</strain>
    </source>
</reference>
<evidence type="ECO:0008006" key="5">
    <source>
        <dbReference type="Google" id="ProtNLM"/>
    </source>
</evidence>
<keyword evidence="2" id="KW-1133">Transmembrane helix</keyword>
<name>A0A2C5WX59_9PEZI</name>
<dbReference type="STRING" id="1035309.A0A2C5WX59"/>
<evidence type="ECO:0000256" key="1">
    <source>
        <dbReference type="SAM" id="MobiDB-lite"/>
    </source>
</evidence>
<feature type="transmembrane region" description="Helical" evidence="2">
    <location>
        <begin position="35"/>
        <end position="56"/>
    </location>
</feature>
<dbReference type="OrthoDB" id="71600at2759"/>
<proteinExistence type="predicted"/>
<keyword evidence="2" id="KW-0812">Transmembrane</keyword>
<feature type="compositionally biased region" description="Basic and acidic residues" evidence="1">
    <location>
        <begin position="240"/>
        <end position="258"/>
    </location>
</feature>
<accession>A0A2C5WX59</accession>
<evidence type="ECO:0000256" key="2">
    <source>
        <dbReference type="SAM" id="Phobius"/>
    </source>
</evidence>
<organism evidence="3 4">
    <name type="scientific">Ceratocystis fimbriata CBS 114723</name>
    <dbReference type="NCBI Taxonomy" id="1035309"/>
    <lineage>
        <taxon>Eukaryota</taxon>
        <taxon>Fungi</taxon>
        <taxon>Dikarya</taxon>
        <taxon>Ascomycota</taxon>
        <taxon>Pezizomycotina</taxon>
        <taxon>Sordariomycetes</taxon>
        <taxon>Hypocreomycetidae</taxon>
        <taxon>Microascales</taxon>
        <taxon>Ceratocystidaceae</taxon>
        <taxon>Ceratocystis</taxon>
    </lineage>
</organism>
<sequence length="299" mass="32867">MLSLIVYALLSSLLVLIAVTSLVSVHHLSLPQETAAKLAIVLPITTFMLNLGYPFLRRIFPPSHTSSFLPAHLIPFASQLLQALLSTILASILFSISASPQIVECSLNAQWQQLFSERDASAIKAIQETLQCCGFRTPKDRSWPWDSNGGGRCADVLGYHEACGPKWISSSRAEAGKAGTVTIMVMLLQGLVLLIVRWRTERGRQPWSIVNSGSLGWGQNRSDPGFRPLLEDIEGERDDSESLHPDAEAPRDETEQPDRGSGLILPSQMNGAIWMGGTGEGGERDRNDDRERDRNHGGW</sequence>
<evidence type="ECO:0000313" key="3">
    <source>
        <dbReference type="EMBL" id="PHH53409.1"/>
    </source>
</evidence>
<dbReference type="Proteomes" id="UP000222788">
    <property type="component" value="Unassembled WGS sequence"/>
</dbReference>
<dbReference type="EMBL" id="APWK03000044">
    <property type="protein sequence ID" value="PHH53409.1"/>
    <property type="molecule type" value="Genomic_DNA"/>
</dbReference>
<feature type="transmembrane region" description="Helical" evidence="2">
    <location>
        <begin position="68"/>
        <end position="94"/>
    </location>
</feature>
<reference evidence="3 4" key="1">
    <citation type="journal article" date="2013" name="Fungal Biol.">
        <title>Analysis of microsatellite markers in the genome of the plant pathogen Ceratocystis fimbriata.</title>
        <authorList>
            <person name="Simpson M.C."/>
            <person name="Wilken P.M."/>
            <person name="Coetzee M.P."/>
            <person name="Wingfield M.J."/>
            <person name="Wingfield B.D."/>
        </authorList>
    </citation>
    <scope>NUCLEOTIDE SEQUENCE [LARGE SCALE GENOMIC DNA]</scope>
    <source>
        <strain evidence="3 4">CBS 114723</strain>
    </source>
</reference>
<protein>
    <recommendedName>
        <fullName evidence="5">Tetraspanin tsp3</fullName>
    </recommendedName>
</protein>
<keyword evidence="2" id="KW-0472">Membrane</keyword>
<comment type="caution">
    <text evidence="3">The sequence shown here is derived from an EMBL/GenBank/DDBJ whole genome shotgun (WGS) entry which is preliminary data.</text>
</comment>
<gene>
    <name evidence="3" type="ORF">CFIMG_001556RA</name>
</gene>
<feature type="compositionally biased region" description="Basic and acidic residues" evidence="1">
    <location>
        <begin position="281"/>
        <end position="299"/>
    </location>
</feature>
<keyword evidence="4" id="KW-1185">Reference proteome</keyword>
<feature type="region of interest" description="Disordered" evidence="1">
    <location>
        <begin position="235"/>
        <end position="299"/>
    </location>
</feature>
<evidence type="ECO:0000313" key="4">
    <source>
        <dbReference type="Proteomes" id="UP000222788"/>
    </source>
</evidence>